<keyword evidence="7" id="KW-1133">Transmembrane helix</keyword>
<sequence length="574" mass="63030">MSGGSLLSFSMRSKLYLSFSSIIVILLVTVAVSNSMTQRITHLTNDITLAQERLENAQMLNLFARMANDDGAHYLLAPDHLKDNFMSRYNTDVESVKKKLMYLKTITENKESKSIQKFEQYWDTYQKNTEEIMSLRESGDLTNAQDRFTRRSFDPVAFSLVSFAKEEELRVEQYKDQIAAAGQTNKFVNILMAAIATVLSLTIAFLISNYLIRRIRLLKTSAITVAQGDLSVPELHFKGKDELTDLAVAFNTMTQSLRSLISSAGDVSMQVAASSAQLQFSAEQTSSATAHIAAIMQEFTTGTEKQANHVEKDMQIIKQLSTNVHQITANNQTVLNSINTTSETAIQGKLDLVNAIQQVRVIEESNTKLGRIVSGFNNQANQIGEAIRLIMQITKQTELLALNASIEAARAGEHGKGFAVVAGEVRKLSEQSKESANQIAALITGIQEEAGIARSEMNHGTIEVQKGIQLIEIAGNSFEGILNLIGKVQKDIVEVTRSMGYIQEDTENLVGTMEQISEIAKENASGTHGVAASTEQQLASMEEISASSSALANLAEELSDLIGQFKLAKKENEQ</sequence>
<dbReference type="InterPro" id="IPR003660">
    <property type="entry name" value="HAMP_dom"/>
</dbReference>
<dbReference type="Gene3D" id="1.10.287.950">
    <property type="entry name" value="Methyl-accepting chemotaxis protein"/>
    <property type="match status" value="1"/>
</dbReference>
<reference evidence="10 11" key="1">
    <citation type="submission" date="2021-02" db="EMBL/GenBank/DDBJ databases">
        <title>Paenibacillus tianjinensis sp. nov.</title>
        <authorList>
            <person name="Liu H."/>
        </authorList>
    </citation>
    <scope>NUCLEOTIDE SEQUENCE [LARGE SCALE GENOMIC DNA]</scope>
    <source>
        <strain evidence="10 11">TB2019</strain>
    </source>
</reference>
<feature type="transmembrane region" description="Helical" evidence="7">
    <location>
        <begin position="190"/>
        <end position="212"/>
    </location>
</feature>
<evidence type="ECO:0000256" key="4">
    <source>
        <dbReference type="ARBA" id="ARBA00023224"/>
    </source>
</evidence>
<evidence type="ECO:0000256" key="6">
    <source>
        <dbReference type="PROSITE-ProRule" id="PRU00284"/>
    </source>
</evidence>
<dbReference type="Pfam" id="PF00015">
    <property type="entry name" value="MCPsignal"/>
    <property type="match status" value="1"/>
</dbReference>
<evidence type="ECO:0000256" key="2">
    <source>
        <dbReference type="ARBA" id="ARBA00022475"/>
    </source>
</evidence>
<dbReference type="PROSITE" id="PS50111">
    <property type="entry name" value="CHEMOTAXIS_TRANSDUC_2"/>
    <property type="match status" value="1"/>
</dbReference>
<dbReference type="InterPro" id="IPR004089">
    <property type="entry name" value="MCPsignal_dom"/>
</dbReference>
<name>A0ABX7LI05_9BACL</name>
<dbReference type="SMART" id="SM00304">
    <property type="entry name" value="HAMP"/>
    <property type="match status" value="1"/>
</dbReference>
<evidence type="ECO:0000259" key="8">
    <source>
        <dbReference type="PROSITE" id="PS50111"/>
    </source>
</evidence>
<organism evidence="10 11">
    <name type="scientific">Paenibacillus tianjinensis</name>
    <dbReference type="NCBI Taxonomy" id="2810347"/>
    <lineage>
        <taxon>Bacteria</taxon>
        <taxon>Bacillati</taxon>
        <taxon>Bacillota</taxon>
        <taxon>Bacilli</taxon>
        <taxon>Bacillales</taxon>
        <taxon>Paenibacillaceae</taxon>
        <taxon>Paenibacillus</taxon>
    </lineage>
</organism>
<dbReference type="PANTHER" id="PTHR32089">
    <property type="entry name" value="METHYL-ACCEPTING CHEMOTAXIS PROTEIN MCPB"/>
    <property type="match status" value="1"/>
</dbReference>
<comment type="similarity">
    <text evidence="5">Belongs to the methyl-accepting chemotaxis (MCP) protein family.</text>
</comment>
<dbReference type="EMBL" id="CP070969">
    <property type="protein sequence ID" value="QSF47631.1"/>
    <property type="molecule type" value="Genomic_DNA"/>
</dbReference>
<dbReference type="PANTHER" id="PTHR32089:SF112">
    <property type="entry name" value="LYSOZYME-LIKE PROTEIN-RELATED"/>
    <property type="match status" value="1"/>
</dbReference>
<accession>A0ABX7LI05</accession>
<keyword evidence="3 7" id="KW-0472">Membrane</keyword>
<evidence type="ECO:0000256" key="3">
    <source>
        <dbReference type="ARBA" id="ARBA00023136"/>
    </source>
</evidence>
<evidence type="ECO:0000256" key="5">
    <source>
        <dbReference type="ARBA" id="ARBA00029447"/>
    </source>
</evidence>
<proteinExistence type="inferred from homology"/>
<dbReference type="Proteomes" id="UP000663452">
    <property type="component" value="Chromosome"/>
</dbReference>
<dbReference type="InterPro" id="IPR004090">
    <property type="entry name" value="Chemotax_Me-accpt_rcpt"/>
</dbReference>
<feature type="domain" description="HAMP" evidence="9">
    <location>
        <begin position="209"/>
        <end position="262"/>
    </location>
</feature>
<dbReference type="Pfam" id="PF00672">
    <property type="entry name" value="HAMP"/>
    <property type="match status" value="1"/>
</dbReference>
<protein>
    <submittedName>
        <fullName evidence="10">Methyl-accepting chemotaxis protein</fullName>
    </submittedName>
</protein>
<dbReference type="PRINTS" id="PR00260">
    <property type="entry name" value="CHEMTRNSDUCR"/>
</dbReference>
<keyword evidence="7" id="KW-0812">Transmembrane</keyword>
<evidence type="ECO:0000259" key="9">
    <source>
        <dbReference type="PROSITE" id="PS50885"/>
    </source>
</evidence>
<dbReference type="Gene3D" id="6.10.340.10">
    <property type="match status" value="1"/>
</dbReference>
<dbReference type="SMART" id="SM00283">
    <property type="entry name" value="MA"/>
    <property type="match status" value="1"/>
</dbReference>
<keyword evidence="2" id="KW-1003">Cell membrane</keyword>
<gene>
    <name evidence="10" type="ORF">JRJ22_05790</name>
</gene>
<evidence type="ECO:0000256" key="7">
    <source>
        <dbReference type="SAM" id="Phobius"/>
    </source>
</evidence>
<evidence type="ECO:0000313" key="10">
    <source>
        <dbReference type="EMBL" id="QSF47631.1"/>
    </source>
</evidence>
<evidence type="ECO:0000256" key="1">
    <source>
        <dbReference type="ARBA" id="ARBA00004236"/>
    </source>
</evidence>
<evidence type="ECO:0000313" key="11">
    <source>
        <dbReference type="Proteomes" id="UP000663452"/>
    </source>
</evidence>
<keyword evidence="11" id="KW-1185">Reference proteome</keyword>
<comment type="subcellular location">
    <subcellularLocation>
        <location evidence="1">Cell membrane</location>
    </subcellularLocation>
</comment>
<dbReference type="PROSITE" id="PS50885">
    <property type="entry name" value="HAMP"/>
    <property type="match status" value="1"/>
</dbReference>
<keyword evidence="4 6" id="KW-0807">Transducer</keyword>
<dbReference type="CDD" id="cd06225">
    <property type="entry name" value="HAMP"/>
    <property type="match status" value="1"/>
</dbReference>
<dbReference type="SUPFAM" id="SSF58104">
    <property type="entry name" value="Methyl-accepting chemotaxis protein (MCP) signaling domain"/>
    <property type="match status" value="1"/>
</dbReference>
<feature type="domain" description="Methyl-accepting transducer" evidence="8">
    <location>
        <begin position="281"/>
        <end position="552"/>
    </location>
</feature>